<keyword evidence="4" id="KW-0233">DNA recombination</keyword>
<dbReference type="InterPro" id="IPR013762">
    <property type="entry name" value="Integrase-like_cat_sf"/>
</dbReference>
<dbReference type="Gene3D" id="1.10.150.130">
    <property type="match status" value="1"/>
</dbReference>
<dbReference type="PROSITE" id="PS51900">
    <property type="entry name" value="CB"/>
    <property type="match status" value="1"/>
</dbReference>
<dbReference type="InterPro" id="IPR004107">
    <property type="entry name" value="Integrase_SAM-like_N"/>
</dbReference>
<dbReference type="SUPFAM" id="SSF56349">
    <property type="entry name" value="DNA breaking-rejoining enzymes"/>
    <property type="match status" value="1"/>
</dbReference>
<dbReference type="PROSITE" id="PS51898">
    <property type="entry name" value="TYR_RECOMBINASE"/>
    <property type="match status" value="1"/>
</dbReference>
<keyword evidence="2" id="KW-0229">DNA integration</keyword>
<keyword evidence="9" id="KW-1185">Reference proteome</keyword>
<dbReference type="AlphaFoldDB" id="A0A0B0IBI2"/>
<dbReference type="InterPro" id="IPR011010">
    <property type="entry name" value="DNA_brk_join_enz"/>
</dbReference>
<name>A0A0B0IBI2_9BACI</name>
<dbReference type="InterPro" id="IPR010998">
    <property type="entry name" value="Integrase_recombinase_N"/>
</dbReference>
<dbReference type="EMBL" id="JRJU01000046">
    <property type="protein sequence ID" value="KHF38227.1"/>
    <property type="molecule type" value="Genomic_DNA"/>
</dbReference>
<reference evidence="8 9" key="1">
    <citation type="submission" date="2014-09" db="EMBL/GenBank/DDBJ databases">
        <title>Genome sequencing and annotation of Bacillus Okhensis strain Kh10-101T.</title>
        <authorList>
            <person name="Prakash J.S."/>
        </authorList>
    </citation>
    <scope>NUCLEOTIDE SEQUENCE [LARGE SCALE GENOMIC DNA]</scope>
    <source>
        <strain evidence="9">Kh10-101T</strain>
    </source>
</reference>
<keyword evidence="3 5" id="KW-0238">DNA-binding</keyword>
<dbReference type="Proteomes" id="UP000030832">
    <property type="component" value="Unassembled WGS sequence"/>
</dbReference>
<evidence type="ECO:0000256" key="4">
    <source>
        <dbReference type="ARBA" id="ARBA00023172"/>
    </source>
</evidence>
<accession>A0A0B0IBI2</accession>
<organism evidence="8 9">
    <name type="scientific">Halalkalibacter okhensis</name>
    <dbReference type="NCBI Taxonomy" id="333138"/>
    <lineage>
        <taxon>Bacteria</taxon>
        <taxon>Bacillati</taxon>
        <taxon>Bacillota</taxon>
        <taxon>Bacilli</taxon>
        <taxon>Bacillales</taxon>
        <taxon>Bacillaceae</taxon>
        <taxon>Halalkalibacter</taxon>
    </lineage>
</organism>
<evidence type="ECO:0000259" key="6">
    <source>
        <dbReference type="PROSITE" id="PS51898"/>
    </source>
</evidence>
<proteinExistence type="inferred from homology"/>
<dbReference type="Gene3D" id="1.10.443.10">
    <property type="entry name" value="Intergrase catalytic core"/>
    <property type="match status" value="1"/>
</dbReference>
<evidence type="ECO:0000313" key="8">
    <source>
        <dbReference type="EMBL" id="KHF38227.1"/>
    </source>
</evidence>
<evidence type="ECO:0000256" key="3">
    <source>
        <dbReference type="ARBA" id="ARBA00023125"/>
    </source>
</evidence>
<comment type="caution">
    <text evidence="8">The sequence shown here is derived from an EMBL/GenBank/DDBJ whole genome shotgun (WGS) entry which is preliminary data.</text>
</comment>
<dbReference type="RefSeq" id="WP_022629640.1">
    <property type="nucleotide sequence ID" value="NZ_JRJU01000046.1"/>
</dbReference>
<evidence type="ECO:0000256" key="5">
    <source>
        <dbReference type="PROSITE-ProRule" id="PRU01248"/>
    </source>
</evidence>
<dbReference type="Pfam" id="PF02899">
    <property type="entry name" value="Phage_int_SAM_1"/>
    <property type="match status" value="1"/>
</dbReference>
<dbReference type="STRING" id="333138.LQ50_22435"/>
<evidence type="ECO:0000256" key="2">
    <source>
        <dbReference type="ARBA" id="ARBA00022908"/>
    </source>
</evidence>
<protein>
    <submittedName>
        <fullName evidence="8">Transposase</fullName>
    </submittedName>
</protein>
<feature type="domain" description="Tyr recombinase" evidence="6">
    <location>
        <begin position="169"/>
        <end position="350"/>
    </location>
</feature>
<dbReference type="Pfam" id="PF00589">
    <property type="entry name" value="Phage_integrase"/>
    <property type="match status" value="1"/>
</dbReference>
<feature type="domain" description="Core-binding (CB)" evidence="7">
    <location>
        <begin position="22"/>
        <end position="120"/>
    </location>
</feature>
<dbReference type="InterPro" id="IPR002104">
    <property type="entry name" value="Integrase_catalytic"/>
</dbReference>
<dbReference type="InterPro" id="IPR044068">
    <property type="entry name" value="CB"/>
</dbReference>
<dbReference type="GO" id="GO:0015074">
    <property type="term" value="P:DNA integration"/>
    <property type="evidence" value="ECO:0007669"/>
    <property type="project" value="UniProtKB-KW"/>
</dbReference>
<dbReference type="GO" id="GO:0003677">
    <property type="term" value="F:DNA binding"/>
    <property type="evidence" value="ECO:0007669"/>
    <property type="project" value="UniProtKB-UniRule"/>
</dbReference>
<comment type="similarity">
    <text evidence="1">Belongs to the 'phage' integrase family.</text>
</comment>
<gene>
    <name evidence="8" type="ORF">LQ50_22435</name>
</gene>
<evidence type="ECO:0000256" key="1">
    <source>
        <dbReference type="ARBA" id="ARBA00008857"/>
    </source>
</evidence>
<dbReference type="GO" id="GO:0006310">
    <property type="term" value="P:DNA recombination"/>
    <property type="evidence" value="ECO:0007669"/>
    <property type="project" value="UniProtKB-KW"/>
</dbReference>
<dbReference type="PANTHER" id="PTHR30349">
    <property type="entry name" value="PHAGE INTEGRASE-RELATED"/>
    <property type="match status" value="1"/>
</dbReference>
<sequence length="363" mass="42196">MLKVQEVLIQEKKRYLLIDKDGYPVIPVAKYIKYLDNVGKAENTLKSYCYHLKLYFQFLEECGLEYQEVNLDILAQFIGWLRIPDQSTKVIYFEETLAKRSEKTVNTVITCVMGFYDYLTRNEDYGGNVNDQLKKQAPGRFKTFKPFLHHITKGNSYDKNILKIKEPKRLIKTLSKNQIQVIHDACSNIRDELLFRILYEGGLRIGEALSLWVEDFDIGKNAITVRKSKTSDGEKRKIYVSIETMNLFQDYLIDFHSYEIDSNYVFITLTGPNRGKPMTDGSVRSLIKRMKKKTGIDFTPHMLRHTYATELHEAGVDIAIIQRLLGHAHVQTTIQTYIHASDETIRGSWEQAQSNKKMGRRDK</sequence>
<evidence type="ECO:0000313" key="9">
    <source>
        <dbReference type="Proteomes" id="UP000030832"/>
    </source>
</evidence>
<dbReference type="eggNOG" id="COG4974">
    <property type="taxonomic scope" value="Bacteria"/>
</dbReference>
<dbReference type="PANTHER" id="PTHR30349:SF41">
    <property type="entry name" value="INTEGRASE_RECOMBINASE PROTEIN MJ0367-RELATED"/>
    <property type="match status" value="1"/>
</dbReference>
<evidence type="ECO:0000259" key="7">
    <source>
        <dbReference type="PROSITE" id="PS51900"/>
    </source>
</evidence>
<dbReference type="OrthoDB" id="9803188at2"/>
<dbReference type="InterPro" id="IPR050090">
    <property type="entry name" value="Tyrosine_recombinase_XerCD"/>
</dbReference>